<protein>
    <submittedName>
        <fullName evidence="1">Cyclase family protein</fullName>
    </submittedName>
</protein>
<dbReference type="EMBL" id="JRPR02000004">
    <property type="protein sequence ID" value="TLD96366.1"/>
    <property type="molecule type" value="Genomic_DNA"/>
</dbReference>
<dbReference type="Gene3D" id="3.50.30.50">
    <property type="entry name" value="Putative cyclase"/>
    <property type="match status" value="1"/>
</dbReference>
<sequence>MKKWFLIILAAFSIAAAKEQNTEILQALNVLQKGKFIDLTHGVNDKIPRFYALPKLEQDKIFNVDKDGFFVYKTSFPTQYGTHIDAPIHFVNNKRTLEQIQLKELVLPLIVIHKEKEVAKNADYILTKQDVLDFEKRHGAIPKNSFVAFASGWSKKWDLAVAGKADFSNKDKKGDAHTPGWSIEALEYILNERGATAIGHETLDTDAAADVRKNGFLESEKFVLSQNKYQIELLTNLENLPATGGIIIIGVPKFEGYPGFPVRAFAIVP</sequence>
<dbReference type="GO" id="GO:0019441">
    <property type="term" value="P:L-tryptophan catabolic process to kynurenine"/>
    <property type="evidence" value="ECO:0007669"/>
    <property type="project" value="InterPro"/>
</dbReference>
<dbReference type="SUPFAM" id="SSF102198">
    <property type="entry name" value="Putative cyclase"/>
    <property type="match status" value="1"/>
</dbReference>
<dbReference type="STRING" id="1677920.LS71_05110"/>
<evidence type="ECO:0000313" key="2">
    <source>
        <dbReference type="Proteomes" id="UP000029733"/>
    </source>
</evidence>
<keyword evidence="2" id="KW-1185">Reference proteome</keyword>
<reference evidence="1 2" key="1">
    <citation type="journal article" date="2014" name="Genome Announc.">
        <title>Draft genome sequences of eight enterohepatic helicobacter species isolated from both laboratory and wild rodents.</title>
        <authorList>
            <person name="Sheh A."/>
            <person name="Shen Z."/>
            <person name="Fox J.G."/>
        </authorList>
    </citation>
    <scope>NUCLEOTIDE SEQUENCE [LARGE SCALE GENOMIC DNA]</scope>
    <source>
        <strain evidence="1 2">MIT 09-6949</strain>
    </source>
</reference>
<comment type="caution">
    <text evidence="1">The sequence shown here is derived from an EMBL/GenBank/DDBJ whole genome shotgun (WGS) entry which is preliminary data.</text>
</comment>
<organism evidence="1 2">
    <name type="scientific">Helicobacter jaachi</name>
    <dbReference type="NCBI Taxonomy" id="1677920"/>
    <lineage>
        <taxon>Bacteria</taxon>
        <taxon>Pseudomonadati</taxon>
        <taxon>Campylobacterota</taxon>
        <taxon>Epsilonproteobacteria</taxon>
        <taxon>Campylobacterales</taxon>
        <taxon>Helicobacteraceae</taxon>
        <taxon>Helicobacter</taxon>
    </lineage>
</organism>
<dbReference type="PANTHER" id="PTHR31118">
    <property type="entry name" value="CYCLASE-LIKE PROTEIN 2"/>
    <property type="match status" value="1"/>
</dbReference>
<name>A0A4U8T9A3_9HELI</name>
<dbReference type="PANTHER" id="PTHR31118:SF12">
    <property type="entry name" value="CYCLASE-LIKE PROTEIN 2"/>
    <property type="match status" value="1"/>
</dbReference>
<dbReference type="InterPro" id="IPR007325">
    <property type="entry name" value="KFase/CYL"/>
</dbReference>
<dbReference type="AlphaFoldDB" id="A0A4U8T9A3"/>
<dbReference type="Proteomes" id="UP000029733">
    <property type="component" value="Unassembled WGS sequence"/>
</dbReference>
<dbReference type="GO" id="GO:0004061">
    <property type="term" value="F:arylformamidase activity"/>
    <property type="evidence" value="ECO:0007669"/>
    <property type="project" value="InterPro"/>
</dbReference>
<gene>
    <name evidence="1" type="ORF">LS71_006490</name>
</gene>
<dbReference type="InterPro" id="IPR037175">
    <property type="entry name" value="KFase_sf"/>
</dbReference>
<evidence type="ECO:0000313" key="1">
    <source>
        <dbReference type="EMBL" id="TLD96366.1"/>
    </source>
</evidence>
<dbReference type="OrthoDB" id="7067800at2"/>
<proteinExistence type="predicted"/>
<accession>A0A4U8T9A3</accession>
<dbReference type="Pfam" id="PF04199">
    <property type="entry name" value="Cyclase"/>
    <property type="match status" value="1"/>
</dbReference>
<dbReference type="RefSeq" id="WP_052058007.1">
    <property type="nucleotide sequence ID" value="NZ_JRPR02000004.1"/>
</dbReference>